<gene>
    <name evidence="5" type="ORF">Nepgr_002023</name>
</gene>
<evidence type="ECO:0000256" key="2">
    <source>
        <dbReference type="ARBA" id="ARBA00023180"/>
    </source>
</evidence>
<dbReference type="InterPro" id="IPR003245">
    <property type="entry name" value="Phytocyanin_dom"/>
</dbReference>
<evidence type="ECO:0000259" key="4">
    <source>
        <dbReference type="PROSITE" id="PS51485"/>
    </source>
</evidence>
<comment type="caution">
    <text evidence="5">The sequence shown here is derived from an EMBL/GenBank/DDBJ whole genome shotgun (WGS) entry which is preliminary data.</text>
</comment>
<dbReference type="AlphaFoldDB" id="A0AAD3RXH9"/>
<dbReference type="InterPro" id="IPR008972">
    <property type="entry name" value="Cupredoxin"/>
</dbReference>
<protein>
    <recommendedName>
        <fullName evidence="4">Phytocyanin domain-containing protein</fullName>
    </recommendedName>
</protein>
<feature type="chain" id="PRO_5042121804" description="Phytocyanin domain-containing protein" evidence="3">
    <location>
        <begin position="20"/>
        <end position="173"/>
    </location>
</feature>
<proteinExistence type="predicted"/>
<dbReference type="GO" id="GO:0046872">
    <property type="term" value="F:metal ion binding"/>
    <property type="evidence" value="ECO:0007669"/>
    <property type="project" value="UniProtKB-KW"/>
</dbReference>
<dbReference type="GO" id="GO:0005886">
    <property type="term" value="C:plasma membrane"/>
    <property type="evidence" value="ECO:0007669"/>
    <property type="project" value="TreeGrafter"/>
</dbReference>
<accession>A0AAD3RXH9</accession>
<dbReference type="PANTHER" id="PTHR33021:SF193">
    <property type="entry name" value="OS06G0218600 PROTEIN"/>
    <property type="match status" value="1"/>
</dbReference>
<dbReference type="PANTHER" id="PTHR33021">
    <property type="entry name" value="BLUE COPPER PROTEIN"/>
    <property type="match status" value="1"/>
</dbReference>
<sequence>MAGLVWIVIFLYFAAPISAEVYTVGDSSGWAIGVDYRNWTNGKTFFVGDRLVFHYIMGHTVDKVSHSDYKTCTVGNAITSDSTGSTSIDLRTPGKHYFICGVIGHCGGGMKLAVNVRGSSADAADSPNSSALPYTTVPTTTNTNIPVLSASCALYPLSGVFIVGATLLKVVLL</sequence>
<keyword evidence="3" id="KW-0732">Signal</keyword>
<feature type="domain" description="Phytocyanin" evidence="4">
    <location>
        <begin position="20"/>
        <end position="118"/>
    </location>
</feature>
<evidence type="ECO:0000313" key="6">
    <source>
        <dbReference type="Proteomes" id="UP001279734"/>
    </source>
</evidence>
<dbReference type="Proteomes" id="UP001279734">
    <property type="component" value="Unassembled WGS sequence"/>
</dbReference>
<name>A0AAD3RXH9_NEPGR</name>
<keyword evidence="2" id="KW-0325">Glycoprotein</keyword>
<dbReference type="EMBL" id="BSYO01000002">
    <property type="protein sequence ID" value="GMH00184.1"/>
    <property type="molecule type" value="Genomic_DNA"/>
</dbReference>
<organism evidence="5 6">
    <name type="scientific">Nepenthes gracilis</name>
    <name type="common">Slender pitcher plant</name>
    <dbReference type="NCBI Taxonomy" id="150966"/>
    <lineage>
        <taxon>Eukaryota</taxon>
        <taxon>Viridiplantae</taxon>
        <taxon>Streptophyta</taxon>
        <taxon>Embryophyta</taxon>
        <taxon>Tracheophyta</taxon>
        <taxon>Spermatophyta</taxon>
        <taxon>Magnoliopsida</taxon>
        <taxon>eudicotyledons</taxon>
        <taxon>Gunneridae</taxon>
        <taxon>Pentapetalae</taxon>
        <taxon>Caryophyllales</taxon>
        <taxon>Nepenthaceae</taxon>
        <taxon>Nepenthes</taxon>
    </lineage>
</organism>
<dbReference type="CDD" id="cd04216">
    <property type="entry name" value="Phytocyanin"/>
    <property type="match status" value="1"/>
</dbReference>
<evidence type="ECO:0000313" key="5">
    <source>
        <dbReference type="EMBL" id="GMH00184.1"/>
    </source>
</evidence>
<dbReference type="Pfam" id="PF02298">
    <property type="entry name" value="Cu_bind_like"/>
    <property type="match status" value="1"/>
</dbReference>
<keyword evidence="6" id="KW-1185">Reference proteome</keyword>
<dbReference type="FunFam" id="2.60.40.420:FF:000003">
    <property type="entry name" value="Blue copper"/>
    <property type="match status" value="1"/>
</dbReference>
<keyword evidence="1" id="KW-0479">Metal-binding</keyword>
<evidence type="ECO:0000256" key="1">
    <source>
        <dbReference type="ARBA" id="ARBA00022723"/>
    </source>
</evidence>
<reference evidence="5" key="1">
    <citation type="submission" date="2023-05" db="EMBL/GenBank/DDBJ databases">
        <title>Nepenthes gracilis genome sequencing.</title>
        <authorList>
            <person name="Fukushima K."/>
        </authorList>
    </citation>
    <scope>NUCLEOTIDE SEQUENCE</scope>
    <source>
        <strain evidence="5">SING2019-196</strain>
    </source>
</reference>
<dbReference type="Gene3D" id="2.60.40.420">
    <property type="entry name" value="Cupredoxins - blue copper proteins"/>
    <property type="match status" value="1"/>
</dbReference>
<dbReference type="PROSITE" id="PS51485">
    <property type="entry name" value="PHYTOCYANIN"/>
    <property type="match status" value="1"/>
</dbReference>
<dbReference type="InterPro" id="IPR039391">
    <property type="entry name" value="Phytocyanin-like"/>
</dbReference>
<dbReference type="SUPFAM" id="SSF49503">
    <property type="entry name" value="Cupredoxins"/>
    <property type="match status" value="1"/>
</dbReference>
<dbReference type="GO" id="GO:0009055">
    <property type="term" value="F:electron transfer activity"/>
    <property type="evidence" value="ECO:0007669"/>
    <property type="project" value="InterPro"/>
</dbReference>
<feature type="signal peptide" evidence="3">
    <location>
        <begin position="1"/>
        <end position="19"/>
    </location>
</feature>
<evidence type="ECO:0000256" key="3">
    <source>
        <dbReference type="SAM" id="SignalP"/>
    </source>
</evidence>